<evidence type="ECO:0000256" key="2">
    <source>
        <dbReference type="SAM" id="SignalP"/>
    </source>
</evidence>
<accession>H1YDK1</accession>
<dbReference type="eggNOG" id="ENOG502ZNGY">
    <property type="taxonomic scope" value="Bacteria"/>
</dbReference>
<feature type="compositionally biased region" description="Basic and acidic residues" evidence="1">
    <location>
        <begin position="170"/>
        <end position="187"/>
    </location>
</feature>
<proteinExistence type="predicted"/>
<gene>
    <name evidence="3" type="ORF">Mucpa_6152</name>
</gene>
<feature type="compositionally biased region" description="Basic and acidic residues" evidence="1">
    <location>
        <begin position="134"/>
        <end position="155"/>
    </location>
</feature>
<evidence type="ECO:0008006" key="5">
    <source>
        <dbReference type="Google" id="ProtNLM"/>
    </source>
</evidence>
<dbReference type="Proteomes" id="UP000002774">
    <property type="component" value="Chromosome"/>
</dbReference>
<evidence type="ECO:0000256" key="1">
    <source>
        <dbReference type="SAM" id="MobiDB-lite"/>
    </source>
</evidence>
<dbReference type="OrthoDB" id="799522at2"/>
<dbReference type="AlphaFoldDB" id="H1YDK1"/>
<dbReference type="RefSeq" id="WP_008511778.1">
    <property type="nucleotide sequence ID" value="NZ_CM001403.1"/>
</dbReference>
<evidence type="ECO:0000313" key="3">
    <source>
        <dbReference type="EMBL" id="EHQ30210.1"/>
    </source>
</evidence>
<feature type="region of interest" description="Disordered" evidence="1">
    <location>
        <begin position="134"/>
        <end position="187"/>
    </location>
</feature>
<feature type="signal peptide" evidence="2">
    <location>
        <begin position="1"/>
        <end position="22"/>
    </location>
</feature>
<name>H1YDK1_9SPHI</name>
<keyword evidence="2" id="KW-0732">Signal</keyword>
<organism evidence="3 4">
    <name type="scientific">Mucilaginibacter paludis DSM 18603</name>
    <dbReference type="NCBI Taxonomy" id="714943"/>
    <lineage>
        <taxon>Bacteria</taxon>
        <taxon>Pseudomonadati</taxon>
        <taxon>Bacteroidota</taxon>
        <taxon>Sphingobacteriia</taxon>
        <taxon>Sphingobacteriales</taxon>
        <taxon>Sphingobacteriaceae</taxon>
        <taxon>Mucilaginibacter</taxon>
    </lineage>
</organism>
<keyword evidence="4" id="KW-1185">Reference proteome</keyword>
<reference evidence="3" key="1">
    <citation type="submission" date="2011-09" db="EMBL/GenBank/DDBJ databases">
        <title>The permanent draft genome of Mucilaginibacter paludis DSM 18603.</title>
        <authorList>
            <consortium name="US DOE Joint Genome Institute (JGI-PGF)"/>
            <person name="Lucas S."/>
            <person name="Han J."/>
            <person name="Lapidus A."/>
            <person name="Bruce D."/>
            <person name="Goodwin L."/>
            <person name="Pitluck S."/>
            <person name="Peters L."/>
            <person name="Kyrpides N."/>
            <person name="Mavromatis K."/>
            <person name="Ivanova N."/>
            <person name="Mikhailova N."/>
            <person name="Held B."/>
            <person name="Detter J.C."/>
            <person name="Tapia R."/>
            <person name="Han C."/>
            <person name="Land M."/>
            <person name="Hauser L."/>
            <person name="Markowitz V."/>
            <person name="Cheng J.-F."/>
            <person name="Hugenholtz P."/>
            <person name="Woyke T."/>
            <person name="Wu D."/>
            <person name="Tindall B."/>
            <person name="Brambilla E."/>
            <person name="Klenk H.-P."/>
            <person name="Eisen J.A."/>
        </authorList>
    </citation>
    <scope>NUCLEOTIDE SEQUENCE [LARGE SCALE GENOMIC DNA]</scope>
    <source>
        <strain evidence="3">DSM 18603</strain>
    </source>
</reference>
<dbReference type="HOGENOM" id="CLU_098578_1_0_10"/>
<sequence>MKKLILVSAIAISGLMYQTASAQIGLHLNVNLGPRPVYVAPAPVYNDADYYYLPEVEAYYSVSNHCYYYQDGGNWITGAYLPGRFHDYDWQHARRFAVNEPRPYLHNDVYRARYGGIQGRRDWGRRDDHNVREYASQDRFNHDENRRNDNQHYDARPNQQRNDQGGRGNYNDRGDHDNGDHGRRGRF</sequence>
<feature type="chain" id="PRO_5003557743" description="YXWGXW repeat-containing protein" evidence="2">
    <location>
        <begin position="23"/>
        <end position="187"/>
    </location>
</feature>
<evidence type="ECO:0000313" key="4">
    <source>
        <dbReference type="Proteomes" id="UP000002774"/>
    </source>
</evidence>
<protein>
    <recommendedName>
        <fullName evidence="5">YXWGXW repeat-containing protein</fullName>
    </recommendedName>
</protein>
<dbReference type="EMBL" id="CM001403">
    <property type="protein sequence ID" value="EHQ30210.1"/>
    <property type="molecule type" value="Genomic_DNA"/>
</dbReference>